<reference evidence="1" key="1">
    <citation type="journal article" date="2014" name="Genome Biol. Evol.">
        <title>Pangenome evidence for extensive interdomain horizontal transfer affecting lineage core and shell genes in uncultured planktonic thaumarchaeota and euryarchaeota.</title>
        <authorList>
            <person name="Deschamps P."/>
            <person name="Zivanovic Y."/>
            <person name="Moreira D."/>
            <person name="Rodriguez-Valera F."/>
            <person name="Lopez-Garcia P."/>
        </authorList>
    </citation>
    <scope>NUCLEOTIDE SEQUENCE</scope>
</reference>
<accession>A0A075FT68</accession>
<proteinExistence type="predicted"/>
<sequence length="53" mass="5838">MGRRKTQKIIKSGPKNATTGMCPECKTIGRIFIIGQVGQERAKCPACNQIFDL</sequence>
<protein>
    <submittedName>
        <fullName evidence="1">Uncharacterized protein</fullName>
    </submittedName>
</protein>
<dbReference type="EMBL" id="KF900433">
    <property type="protein sequence ID" value="AIE94885.1"/>
    <property type="molecule type" value="Genomic_DNA"/>
</dbReference>
<dbReference type="AlphaFoldDB" id="A0A075FT68"/>
<evidence type="ECO:0000313" key="1">
    <source>
        <dbReference type="EMBL" id="AIE94885.1"/>
    </source>
</evidence>
<name>A0A075FT68_9ARCH</name>
<organism evidence="1">
    <name type="scientific">uncultured marine thaumarchaeote AD1000_54_E04</name>
    <dbReference type="NCBI Taxonomy" id="1455924"/>
    <lineage>
        <taxon>Archaea</taxon>
        <taxon>Nitrososphaerota</taxon>
        <taxon>environmental samples</taxon>
    </lineage>
</organism>